<dbReference type="NCBIfam" id="TIGR01509">
    <property type="entry name" value="HAD-SF-IA-v3"/>
    <property type="match status" value="1"/>
</dbReference>
<dbReference type="PANTHER" id="PTHR47478">
    <property type="match status" value="1"/>
</dbReference>
<evidence type="ECO:0000313" key="1">
    <source>
        <dbReference type="EMBL" id="MZI95245.1"/>
    </source>
</evidence>
<organism evidence="1 2">
    <name type="scientific">Vibrio eleionomae</name>
    <dbReference type="NCBI Taxonomy" id="2653505"/>
    <lineage>
        <taxon>Bacteria</taxon>
        <taxon>Pseudomonadati</taxon>
        <taxon>Pseudomonadota</taxon>
        <taxon>Gammaproteobacteria</taxon>
        <taxon>Vibrionales</taxon>
        <taxon>Vibrionaceae</taxon>
        <taxon>Vibrio</taxon>
    </lineage>
</organism>
<keyword evidence="1" id="KW-0378">Hydrolase</keyword>
<dbReference type="InterPro" id="IPR036412">
    <property type="entry name" value="HAD-like_sf"/>
</dbReference>
<evidence type="ECO:0000313" key="2">
    <source>
        <dbReference type="Proteomes" id="UP000462621"/>
    </source>
</evidence>
<dbReference type="GO" id="GO:0008253">
    <property type="term" value="F:5'-nucleotidase activity"/>
    <property type="evidence" value="ECO:0007669"/>
    <property type="project" value="UniProtKB-EC"/>
</dbReference>
<keyword evidence="2" id="KW-1185">Reference proteome</keyword>
<dbReference type="Proteomes" id="UP000462621">
    <property type="component" value="Unassembled WGS sequence"/>
</dbReference>
<dbReference type="SFLD" id="SFLDS00003">
    <property type="entry name" value="Haloacid_Dehalogenase"/>
    <property type="match status" value="1"/>
</dbReference>
<dbReference type="NCBIfam" id="TIGR02254">
    <property type="entry name" value="YjjG_YfnB"/>
    <property type="match status" value="1"/>
</dbReference>
<dbReference type="CDD" id="cd04305">
    <property type="entry name" value="HAD_Neu5Ac-Pase_like"/>
    <property type="match status" value="1"/>
</dbReference>
<dbReference type="InterPro" id="IPR006439">
    <property type="entry name" value="HAD-SF_hydro_IA"/>
</dbReference>
<proteinExistence type="predicted"/>
<dbReference type="PRINTS" id="PR00413">
    <property type="entry name" value="HADHALOGNASE"/>
</dbReference>
<dbReference type="InterPro" id="IPR023198">
    <property type="entry name" value="PGP-like_dom2"/>
</dbReference>
<dbReference type="NCBIfam" id="TIGR01549">
    <property type="entry name" value="HAD-SF-IA-v1"/>
    <property type="match status" value="1"/>
</dbReference>
<dbReference type="SFLD" id="SFLDG01129">
    <property type="entry name" value="C1.5:_HAD__Beta-PGM__Phosphata"/>
    <property type="match status" value="1"/>
</dbReference>
<dbReference type="EMBL" id="WEKT01000049">
    <property type="protein sequence ID" value="MZI95245.1"/>
    <property type="molecule type" value="Genomic_DNA"/>
</dbReference>
<protein>
    <submittedName>
        <fullName evidence="1">Pyrimidine 5'-nucleotidase</fullName>
        <ecNumber evidence="1">3.1.3.5</ecNumber>
    </submittedName>
</protein>
<dbReference type="InterPro" id="IPR023214">
    <property type="entry name" value="HAD_sf"/>
</dbReference>
<dbReference type="NCBIfam" id="NF006976">
    <property type="entry name" value="PRK09449.1"/>
    <property type="match status" value="1"/>
</dbReference>
<dbReference type="InterPro" id="IPR052550">
    <property type="entry name" value="Pyrimidine_5'-ntase_YjjG"/>
</dbReference>
<gene>
    <name evidence="1" type="ORF">F9817_18900</name>
</gene>
<dbReference type="Gene3D" id="3.40.50.1000">
    <property type="entry name" value="HAD superfamily/HAD-like"/>
    <property type="match status" value="1"/>
</dbReference>
<dbReference type="AlphaFoldDB" id="A0A7X4RWC4"/>
<name>A0A7X4RWC4_9VIBR</name>
<dbReference type="PANTHER" id="PTHR47478:SF1">
    <property type="entry name" value="PYRIMIDINE 5'-NUCLEOTIDASE YJJG"/>
    <property type="match status" value="1"/>
</dbReference>
<dbReference type="InterPro" id="IPR011951">
    <property type="entry name" value="HAD-SF_hydro_IA_YjjG/PynA"/>
</dbReference>
<comment type="caution">
    <text evidence="1">The sequence shown here is derived from an EMBL/GenBank/DDBJ whole genome shotgun (WGS) entry which is preliminary data.</text>
</comment>
<dbReference type="Pfam" id="PF00702">
    <property type="entry name" value="Hydrolase"/>
    <property type="match status" value="1"/>
</dbReference>
<dbReference type="RefSeq" id="WP_161157724.1">
    <property type="nucleotide sequence ID" value="NZ_WEKT01000049.1"/>
</dbReference>
<dbReference type="EC" id="3.1.3.5" evidence="1"/>
<dbReference type="SUPFAM" id="SSF56784">
    <property type="entry name" value="HAD-like"/>
    <property type="match status" value="1"/>
</dbReference>
<reference evidence="1 2" key="1">
    <citation type="submission" date="2019-10" db="EMBL/GenBank/DDBJ databases">
        <title>Vibrio sp. nov. isolated from a shrimp pond.</title>
        <authorList>
            <person name="Gomez-Gil B."/>
            <person name="Enciso-Ibarra J."/>
            <person name="Enciso-Ibarra K."/>
            <person name="Bolan-Mejia C."/>
        </authorList>
    </citation>
    <scope>NUCLEOTIDE SEQUENCE [LARGE SCALE GENOMIC DNA]</scope>
    <source>
        <strain evidence="1 2">CAIM 722</strain>
    </source>
</reference>
<dbReference type="Gene3D" id="1.10.150.240">
    <property type="entry name" value="Putative phosphatase, domain 2"/>
    <property type="match status" value="1"/>
</dbReference>
<accession>A0A7X4RWC4</accession>
<sequence>MQYDWILFDADETLFHFDGRRGLTLMLERKGMDLTDEAYQAYQKVNQPLWVSYQNGDITADQLKRTRFVEWATQLDTTPEELNRSYMTAMADICSLLPGAQSLLDALHGKVKLGIITNGFSDLQSIRLERTGLTPHFEHVIISEEVGVAKPDARIFAHALDKMGNPEKQRVLMVGDNPHSDILGGLNIGVETCWLNVNGEPAPEGINAHFEVRSLDELQAMLLA</sequence>
<dbReference type="SFLD" id="SFLDG01135">
    <property type="entry name" value="C1.5.6:_HAD__Beta-PGM__Phospha"/>
    <property type="match status" value="1"/>
</dbReference>